<evidence type="ECO:0000256" key="1">
    <source>
        <dbReference type="SAM" id="MobiDB-lite"/>
    </source>
</evidence>
<proteinExistence type="evidence at transcript level"/>
<name>W8B9Y1_CERCA</name>
<evidence type="ECO:0000313" key="2">
    <source>
        <dbReference type="EMBL" id="JAB86634.1"/>
    </source>
</evidence>
<feature type="region of interest" description="Disordered" evidence="1">
    <location>
        <begin position="179"/>
        <end position="216"/>
    </location>
</feature>
<feature type="compositionally biased region" description="Low complexity" evidence="1">
    <location>
        <begin position="179"/>
        <end position="205"/>
    </location>
</feature>
<reference evidence="2" key="1">
    <citation type="submission" date="2013-07" db="EMBL/GenBank/DDBJ databases">
        <authorList>
            <person name="Geib S."/>
        </authorList>
    </citation>
    <scope>NUCLEOTIDE SEQUENCE</scope>
</reference>
<reference evidence="2" key="2">
    <citation type="journal article" date="2014" name="BMC Genomics">
        <title>A genomic perspective to assessing quality of mass-reared SIT flies used in Mediterranean fruit fly (Ceratitis capitata) eradication in California.</title>
        <authorList>
            <person name="Calla B."/>
            <person name="Hall B."/>
            <person name="Hou S."/>
            <person name="Geib S.M."/>
        </authorList>
    </citation>
    <scope>NUCLEOTIDE SEQUENCE</scope>
</reference>
<feature type="region of interest" description="Disordered" evidence="1">
    <location>
        <begin position="661"/>
        <end position="691"/>
    </location>
</feature>
<dbReference type="OrthoDB" id="16692at2759"/>
<feature type="compositionally biased region" description="Polar residues" evidence="1">
    <location>
        <begin position="577"/>
        <end position="601"/>
    </location>
</feature>
<organism evidence="2">
    <name type="scientific">Ceratitis capitata</name>
    <name type="common">Mediterranean fruit fly</name>
    <name type="synonym">Tephritis capitata</name>
    <dbReference type="NCBI Taxonomy" id="7213"/>
    <lineage>
        <taxon>Eukaryota</taxon>
        <taxon>Metazoa</taxon>
        <taxon>Ecdysozoa</taxon>
        <taxon>Arthropoda</taxon>
        <taxon>Hexapoda</taxon>
        <taxon>Insecta</taxon>
        <taxon>Pterygota</taxon>
        <taxon>Neoptera</taxon>
        <taxon>Endopterygota</taxon>
        <taxon>Diptera</taxon>
        <taxon>Brachycera</taxon>
        <taxon>Muscomorpha</taxon>
        <taxon>Tephritoidea</taxon>
        <taxon>Tephritidae</taxon>
        <taxon>Ceratitis</taxon>
        <taxon>Ceratitis</taxon>
    </lineage>
</organism>
<protein>
    <submittedName>
        <fullName evidence="2">Uncharacterized protein</fullName>
    </submittedName>
</protein>
<dbReference type="EMBL" id="GAMC01019921">
    <property type="protein sequence ID" value="JAB86634.1"/>
    <property type="molecule type" value="mRNA"/>
</dbReference>
<dbReference type="AlphaFoldDB" id="W8B9Y1"/>
<feature type="region of interest" description="Disordered" evidence="1">
    <location>
        <begin position="577"/>
        <end position="602"/>
    </location>
</feature>
<sequence>MPAKNKSSDCDGYDCYTGNMPYEGITDSPTTACAPLPLLQQQQQQKNDEGMPVSYKQFLAAINISGDCDAYDCDSDISPMKRINSTAPPANAPLPQQQPQNPYVNLQQMIVTADKQQQIMKSLMRPKSQNHATTVERVSNNINNGNSNRQLVDGNGTVILQSNGAVGEGSETNGCISANSSKSSISSHTSSTASTTSCSSSAPTSGGDKDCEEEDWESGECHPKMLHTNLPKALQLPTLLASSKPSTANSTITFSNNITSTYPNNTTTVHSYTPSTTTTYSKQISNSTSILPQQSSTFSMNKNIYSGSYNCSYCGCDDDENKNNPNLKYKCSHFHDKGKMQKINFNTNERRSSCTTVSKLNGAAKNVFISKEVVNKCGTEVNTGGKIVTGIIELTSKSPLNSGDSAVRTTTSSLCLPFETTQFQQQLCSNRDKSFQHAVVSPLKKSDATNSNSCKQNHASNVGNVVSSWAHKPLFQHKFNTKKLREYNDMSCSTAIAVKKSNCTVASSTADAALLALSVSPASGCSGLASTSRRKLKNKLKNNTKKLSHWLQNHFRTNPVEFCENFAQHTTTMRRNSNCSVGSRSHKLSMSSNTVTVTPGSSLPKRQLLMSASKDKDNEVVNVETYDIYGEVENVLKEEVLLISDHGGDENRDGNVRTKVSLSESTTASNVSLSTVGGGSTGRGGHDDSSDAFEDFYSSNCDNQLSFNNSPCKSPRSLVDIAGSSAYGGGTHELYATSLNEKNVHLQLLRREQLHMPKNVNVQPLGQQHHHHNMHQHQQRNVVVIAAKPAKTHAIGFNVTEDKASANVSNNEISTTQISPNTSAAETYENPMNTHDITIGANVTIVTTEVEQVVEEQASDQQQQLHNISGYRASINGSELFVTKIDEVDENDVEDDGATTASSVYYTPTTSACFVDGTESDNVEINQVNHPFVFPNVRNELEKILPSDYDNQTATELRRRCVESASGSEFHCQGNVVVTNKINHQVVDQLKCNCGNKLLESVEKQQSIAHSVSVVTTITQTESAAHIDDENAKQ</sequence>
<accession>W8B9Y1</accession>